<dbReference type="InterPro" id="IPR035371">
    <property type="entry name" value="Nrap_D6"/>
</dbReference>
<feature type="region of interest" description="Disordered" evidence="2">
    <location>
        <begin position="138"/>
        <end position="160"/>
    </location>
</feature>
<feature type="compositionally biased region" description="Low complexity" evidence="2">
    <location>
        <begin position="138"/>
        <end position="152"/>
    </location>
</feature>
<comment type="subcellular location">
    <subcellularLocation>
        <location evidence="1">Nucleus</location>
        <location evidence="1">Nucleolus</location>
    </subcellularLocation>
</comment>
<protein>
    <submittedName>
        <fullName evidence="4">Nucleolar protein 6</fullName>
    </submittedName>
</protein>
<dbReference type="AlphaFoldDB" id="A0A2J7ZKZ0"/>
<evidence type="ECO:0000313" key="4">
    <source>
        <dbReference type="EMBL" id="PNH00938.1"/>
    </source>
</evidence>
<dbReference type="PANTHER" id="PTHR17972">
    <property type="entry name" value="NUCLEOLAR RNA-ASSOCIATED PROTEIN"/>
    <property type="match status" value="1"/>
</dbReference>
<evidence type="ECO:0000256" key="1">
    <source>
        <dbReference type="RuleBase" id="RU364032"/>
    </source>
</evidence>
<feature type="region of interest" description="Disordered" evidence="2">
    <location>
        <begin position="511"/>
        <end position="533"/>
    </location>
</feature>
<dbReference type="GO" id="GO:0006409">
    <property type="term" value="P:tRNA export from nucleus"/>
    <property type="evidence" value="ECO:0007669"/>
    <property type="project" value="TreeGrafter"/>
</dbReference>
<dbReference type="Proteomes" id="UP000236333">
    <property type="component" value="Unassembled WGS sequence"/>
</dbReference>
<dbReference type="Pfam" id="PF17407">
    <property type="entry name" value="Nrap_D6"/>
    <property type="match status" value="1"/>
</dbReference>
<dbReference type="GO" id="GO:0006364">
    <property type="term" value="P:rRNA processing"/>
    <property type="evidence" value="ECO:0007669"/>
    <property type="project" value="TreeGrafter"/>
</dbReference>
<dbReference type="PANTHER" id="PTHR17972:SF0">
    <property type="entry name" value="NUCLEOLAR PROTEIN 6"/>
    <property type="match status" value="1"/>
</dbReference>
<dbReference type="InterPro" id="IPR005554">
    <property type="entry name" value="NOL6/Upt22"/>
</dbReference>
<feature type="compositionally biased region" description="Low complexity" evidence="2">
    <location>
        <begin position="511"/>
        <end position="525"/>
    </location>
</feature>
<reference evidence="4 5" key="1">
    <citation type="journal article" date="2017" name="Mol. Biol. Evol.">
        <title>The 4-celled Tetrabaena socialis nuclear genome reveals the essential components for genetic control of cell number at the origin of multicellularity in the volvocine lineage.</title>
        <authorList>
            <person name="Featherston J."/>
            <person name="Arakaki Y."/>
            <person name="Hanschen E.R."/>
            <person name="Ferris P.J."/>
            <person name="Michod R.E."/>
            <person name="Olson B.J.S.C."/>
            <person name="Nozaki H."/>
            <person name="Durand P.M."/>
        </authorList>
    </citation>
    <scope>NUCLEOTIDE SEQUENCE [LARGE SCALE GENOMIC DNA]</scope>
    <source>
        <strain evidence="4 5">NIES-571</strain>
    </source>
</reference>
<organism evidence="4 5">
    <name type="scientific">Tetrabaena socialis</name>
    <dbReference type="NCBI Taxonomy" id="47790"/>
    <lineage>
        <taxon>Eukaryota</taxon>
        <taxon>Viridiplantae</taxon>
        <taxon>Chlorophyta</taxon>
        <taxon>core chlorophytes</taxon>
        <taxon>Chlorophyceae</taxon>
        <taxon>CS clade</taxon>
        <taxon>Chlamydomonadales</taxon>
        <taxon>Tetrabaenaceae</taxon>
        <taxon>Tetrabaena</taxon>
    </lineage>
</organism>
<feature type="region of interest" description="Disordered" evidence="2">
    <location>
        <begin position="87"/>
        <end position="110"/>
    </location>
</feature>
<feature type="compositionally biased region" description="Low complexity" evidence="2">
    <location>
        <begin position="32"/>
        <end position="50"/>
    </location>
</feature>
<keyword evidence="5" id="KW-1185">Reference proteome</keyword>
<name>A0A2J7ZKZ0_9CHLO</name>
<dbReference type="OrthoDB" id="547902at2759"/>
<dbReference type="GO" id="GO:0032040">
    <property type="term" value="C:small-subunit processome"/>
    <property type="evidence" value="ECO:0007669"/>
    <property type="project" value="TreeGrafter"/>
</dbReference>
<feature type="region of interest" description="Disordered" evidence="2">
    <location>
        <begin position="460"/>
        <end position="482"/>
    </location>
</feature>
<sequence length="597" mass="60633">MGLVEAPDPTWPQRCVAAAPLLLQPPAPAAPPLAADASTQATAAAAPAGGLTPSGLPAEWRGVFATPATDFDAFLLLRKEALPTADQALLPPPATSAGGAPRRRGSTTAAASSAPQLAALLLPPGAAVRDLLGAGAGGPSALDAPPSGPDALSPALEDWEAGPPPKRARAFLRAFPEKLVAARGAARLQPELLVGFDPVARLLGELGSSFGHLATFCADGLGGRLVGVRWAPEAFLPQPLRLNSAHTALPLRLTAGAGAGKGGEAGLCVPNVFAVLAEVREAGLGLVEDELGLVEDELMPPSLSPVSAPSCSVALAVEPLVIDPASELTEPERHALQTRFEERRAADEAPALYICTPQARVFKHWWVPGRNAAPAVPHCSACAFLLLLLLLMVLLLQPSASAPPPLAADASTQATAAAAPAGGLTPSGLPAEWRGVFATPATDFDAFLLLRKEALPTADQALLPPPATTAGGAPRRRGSTTAAASSAPQLAALLLPPGAAVRDLLGAGAGGPSALDAPPSGPDALSPALEDWEAGPRPKRARAFLRAFPEKLVAARGAARLQPELLVGFDPVARLLGELGSSLGHLATFDMCKEGMN</sequence>
<evidence type="ECO:0000259" key="3">
    <source>
        <dbReference type="Pfam" id="PF17407"/>
    </source>
</evidence>
<comment type="similarity">
    <text evidence="1">Belongs to the NRAP family.</text>
</comment>
<keyword evidence="1" id="KW-0694">RNA-binding</keyword>
<dbReference type="Gene3D" id="3.30.70.3030">
    <property type="match status" value="1"/>
</dbReference>
<keyword evidence="1" id="KW-0539">Nucleus</keyword>
<proteinExistence type="inferred from homology"/>
<comment type="caution">
    <text evidence="4">The sequence shown here is derived from an EMBL/GenBank/DDBJ whole genome shotgun (WGS) entry which is preliminary data.</text>
</comment>
<dbReference type="GO" id="GO:0034456">
    <property type="term" value="C:UTP-C complex"/>
    <property type="evidence" value="ECO:0007669"/>
    <property type="project" value="TreeGrafter"/>
</dbReference>
<feature type="domain" description="Nrap protein" evidence="3">
    <location>
        <begin position="190"/>
        <end position="288"/>
    </location>
</feature>
<dbReference type="EMBL" id="PGGS01001086">
    <property type="protein sequence ID" value="PNH00938.1"/>
    <property type="molecule type" value="Genomic_DNA"/>
</dbReference>
<dbReference type="GO" id="GO:0032545">
    <property type="term" value="C:CURI complex"/>
    <property type="evidence" value="ECO:0007669"/>
    <property type="project" value="TreeGrafter"/>
</dbReference>
<evidence type="ECO:0000313" key="5">
    <source>
        <dbReference type="Proteomes" id="UP000236333"/>
    </source>
</evidence>
<feature type="region of interest" description="Disordered" evidence="2">
    <location>
        <begin position="26"/>
        <end position="50"/>
    </location>
</feature>
<gene>
    <name evidence="4" type="ORF">TSOC_013201</name>
</gene>
<accession>A0A2J7ZKZ0</accession>
<evidence type="ECO:0000256" key="2">
    <source>
        <dbReference type="SAM" id="MobiDB-lite"/>
    </source>
</evidence>
<feature type="compositionally biased region" description="Low complexity" evidence="2">
    <location>
        <begin position="95"/>
        <end position="110"/>
    </location>
</feature>
<dbReference type="GO" id="GO:0003723">
    <property type="term" value="F:RNA binding"/>
    <property type="evidence" value="ECO:0007669"/>
    <property type="project" value="UniProtKB-KW"/>
</dbReference>